<evidence type="ECO:0000256" key="1">
    <source>
        <dbReference type="SAM" id="MobiDB-lite"/>
    </source>
</evidence>
<protein>
    <submittedName>
        <fullName evidence="2">Uncharacterized protein</fullName>
    </submittedName>
</protein>
<dbReference type="Proteomes" id="UP000664534">
    <property type="component" value="Unassembled WGS sequence"/>
</dbReference>
<evidence type="ECO:0000313" key="2">
    <source>
        <dbReference type="EMBL" id="CAF9911298.1"/>
    </source>
</evidence>
<accession>A0A8H3ETB7</accession>
<organism evidence="2 3">
    <name type="scientific">Imshaugia aleurites</name>
    <dbReference type="NCBI Taxonomy" id="172621"/>
    <lineage>
        <taxon>Eukaryota</taxon>
        <taxon>Fungi</taxon>
        <taxon>Dikarya</taxon>
        <taxon>Ascomycota</taxon>
        <taxon>Pezizomycotina</taxon>
        <taxon>Lecanoromycetes</taxon>
        <taxon>OSLEUM clade</taxon>
        <taxon>Lecanoromycetidae</taxon>
        <taxon>Lecanorales</taxon>
        <taxon>Lecanorineae</taxon>
        <taxon>Parmeliaceae</taxon>
        <taxon>Imshaugia</taxon>
    </lineage>
</organism>
<evidence type="ECO:0000313" key="3">
    <source>
        <dbReference type="Proteomes" id="UP000664534"/>
    </source>
</evidence>
<gene>
    <name evidence="2" type="ORF">IMSHALPRED_009989</name>
</gene>
<proteinExistence type="predicted"/>
<dbReference type="EMBL" id="CAJPDT010000008">
    <property type="protein sequence ID" value="CAF9911298.1"/>
    <property type="molecule type" value="Genomic_DNA"/>
</dbReference>
<feature type="compositionally biased region" description="Basic residues" evidence="1">
    <location>
        <begin position="25"/>
        <end position="37"/>
    </location>
</feature>
<comment type="caution">
    <text evidence="2">The sequence shown here is derived from an EMBL/GenBank/DDBJ whole genome shotgun (WGS) entry which is preliminary data.</text>
</comment>
<reference evidence="2" key="1">
    <citation type="submission" date="2021-03" db="EMBL/GenBank/DDBJ databases">
        <authorList>
            <person name="Tagirdzhanova G."/>
        </authorList>
    </citation>
    <scope>NUCLEOTIDE SEQUENCE</scope>
</reference>
<feature type="region of interest" description="Disordered" evidence="1">
    <location>
        <begin position="1"/>
        <end position="40"/>
    </location>
</feature>
<sequence length="193" mass="21796">MGRAKPGPIASERQQRSPSEQYSTTRKRKNANKKALRRDKSYASVLSQKLLATYSNPAYIREQRLCQRGSRHAEELTELRNKRCWVQGQVEDKNIDGNTACELLKLYNKTFAGKPQGQRPTIEDMSEGAKLVNMHLEHAIKHKLGFFGNATSNQSQDLGSTAEPVSSCFDEIDGVNAEDEEEEWNGFSSDEEE</sequence>
<dbReference type="OrthoDB" id="5387913at2759"/>
<dbReference type="AlphaFoldDB" id="A0A8H3ETB7"/>
<name>A0A8H3ETB7_9LECA</name>
<keyword evidence="3" id="KW-1185">Reference proteome</keyword>